<organism evidence="3 4">
    <name type="scientific">Corynespora cassiicola Philippines</name>
    <dbReference type="NCBI Taxonomy" id="1448308"/>
    <lineage>
        <taxon>Eukaryota</taxon>
        <taxon>Fungi</taxon>
        <taxon>Dikarya</taxon>
        <taxon>Ascomycota</taxon>
        <taxon>Pezizomycotina</taxon>
        <taxon>Dothideomycetes</taxon>
        <taxon>Pleosporomycetidae</taxon>
        <taxon>Pleosporales</taxon>
        <taxon>Corynesporascaceae</taxon>
        <taxon>Corynespora</taxon>
    </lineage>
</organism>
<dbReference type="AlphaFoldDB" id="A0A2T2NW33"/>
<sequence length="136" mass="14604">MKSGAFIQRECTDDTSPGCRKPTSDVLKTAVPAAIIGVILVVAAIVLILLIRRNHVRAKAEGAKARESLEIQIEDPSQPSKFWPVTGSNPSYELPAYTGGSTAGRSAERPSGPELDLRNDRSGESTMRPVDPKSFV</sequence>
<keyword evidence="4" id="KW-1185">Reference proteome</keyword>
<evidence type="ECO:0000313" key="3">
    <source>
        <dbReference type="EMBL" id="PSN69642.1"/>
    </source>
</evidence>
<evidence type="ECO:0000256" key="1">
    <source>
        <dbReference type="SAM" id="MobiDB-lite"/>
    </source>
</evidence>
<keyword evidence="2" id="KW-1133">Transmembrane helix</keyword>
<evidence type="ECO:0000256" key="2">
    <source>
        <dbReference type="SAM" id="Phobius"/>
    </source>
</evidence>
<name>A0A2T2NW33_CORCC</name>
<accession>A0A2T2NW33</accession>
<keyword evidence="2" id="KW-0812">Transmembrane</keyword>
<dbReference type="EMBL" id="KZ678132">
    <property type="protein sequence ID" value="PSN69642.1"/>
    <property type="molecule type" value="Genomic_DNA"/>
</dbReference>
<evidence type="ECO:0000313" key="4">
    <source>
        <dbReference type="Proteomes" id="UP000240883"/>
    </source>
</evidence>
<dbReference type="Proteomes" id="UP000240883">
    <property type="component" value="Unassembled WGS sequence"/>
</dbReference>
<gene>
    <name evidence="3" type="ORF">BS50DRAFT_292532</name>
</gene>
<proteinExistence type="predicted"/>
<protein>
    <submittedName>
        <fullName evidence="3">Uncharacterized protein</fullName>
    </submittedName>
</protein>
<feature type="transmembrane region" description="Helical" evidence="2">
    <location>
        <begin position="30"/>
        <end position="51"/>
    </location>
</feature>
<reference evidence="3 4" key="1">
    <citation type="journal article" date="2018" name="Front. Microbiol.">
        <title>Genome-Wide Analysis of Corynespora cassiicola Leaf Fall Disease Putative Effectors.</title>
        <authorList>
            <person name="Lopez D."/>
            <person name="Ribeiro S."/>
            <person name="Label P."/>
            <person name="Fumanal B."/>
            <person name="Venisse J.S."/>
            <person name="Kohler A."/>
            <person name="de Oliveira R.R."/>
            <person name="Labutti K."/>
            <person name="Lipzen A."/>
            <person name="Lail K."/>
            <person name="Bauer D."/>
            <person name="Ohm R.A."/>
            <person name="Barry K.W."/>
            <person name="Spatafora J."/>
            <person name="Grigoriev I.V."/>
            <person name="Martin F.M."/>
            <person name="Pujade-Renaud V."/>
        </authorList>
    </citation>
    <scope>NUCLEOTIDE SEQUENCE [LARGE SCALE GENOMIC DNA]</scope>
    <source>
        <strain evidence="3 4">Philippines</strain>
    </source>
</reference>
<keyword evidence="2" id="KW-0472">Membrane</keyword>
<feature type="region of interest" description="Disordered" evidence="1">
    <location>
        <begin position="1"/>
        <end position="22"/>
    </location>
</feature>
<feature type="region of interest" description="Disordered" evidence="1">
    <location>
        <begin position="93"/>
        <end position="136"/>
    </location>
</feature>